<feature type="compositionally biased region" description="Basic and acidic residues" evidence="1">
    <location>
        <begin position="445"/>
        <end position="464"/>
    </location>
</feature>
<gene>
    <name evidence="2" type="ORF">BXZ70DRAFT_459908</name>
</gene>
<feature type="region of interest" description="Disordered" evidence="1">
    <location>
        <begin position="66"/>
        <end position="119"/>
    </location>
</feature>
<feature type="compositionally biased region" description="Basic and acidic residues" evidence="1">
    <location>
        <begin position="475"/>
        <end position="484"/>
    </location>
</feature>
<evidence type="ECO:0000313" key="2">
    <source>
        <dbReference type="EMBL" id="KAH8092548.1"/>
    </source>
</evidence>
<dbReference type="Proteomes" id="UP000813824">
    <property type="component" value="Unassembled WGS sequence"/>
</dbReference>
<feature type="region of interest" description="Disordered" evidence="1">
    <location>
        <begin position="282"/>
        <end position="332"/>
    </location>
</feature>
<evidence type="ECO:0000313" key="3">
    <source>
        <dbReference type="Proteomes" id="UP000813824"/>
    </source>
</evidence>
<dbReference type="AlphaFoldDB" id="A0A8K0UIV1"/>
<dbReference type="EMBL" id="JAEVFJ010000032">
    <property type="protein sequence ID" value="KAH8092548.1"/>
    <property type="molecule type" value="Genomic_DNA"/>
</dbReference>
<feature type="compositionally biased region" description="Low complexity" evidence="1">
    <location>
        <begin position="289"/>
        <end position="301"/>
    </location>
</feature>
<comment type="caution">
    <text evidence="2">The sequence shown here is derived from an EMBL/GenBank/DDBJ whole genome shotgun (WGS) entry which is preliminary data.</text>
</comment>
<reference evidence="2" key="1">
    <citation type="journal article" date="2021" name="New Phytol.">
        <title>Evolutionary innovations through gain and loss of genes in the ectomycorrhizal Boletales.</title>
        <authorList>
            <person name="Wu G."/>
            <person name="Miyauchi S."/>
            <person name="Morin E."/>
            <person name="Kuo A."/>
            <person name="Drula E."/>
            <person name="Varga T."/>
            <person name="Kohler A."/>
            <person name="Feng B."/>
            <person name="Cao Y."/>
            <person name="Lipzen A."/>
            <person name="Daum C."/>
            <person name="Hundley H."/>
            <person name="Pangilinan J."/>
            <person name="Johnson J."/>
            <person name="Barry K."/>
            <person name="LaButti K."/>
            <person name="Ng V."/>
            <person name="Ahrendt S."/>
            <person name="Min B."/>
            <person name="Choi I.G."/>
            <person name="Park H."/>
            <person name="Plett J.M."/>
            <person name="Magnuson J."/>
            <person name="Spatafora J.W."/>
            <person name="Nagy L.G."/>
            <person name="Henrissat B."/>
            <person name="Grigoriev I.V."/>
            <person name="Yang Z.L."/>
            <person name="Xu J."/>
            <person name="Martin F.M."/>
        </authorList>
    </citation>
    <scope>NUCLEOTIDE SEQUENCE</scope>
    <source>
        <strain evidence="2">KKN 215</strain>
    </source>
</reference>
<organism evidence="2 3">
    <name type="scientific">Cristinia sonorae</name>
    <dbReference type="NCBI Taxonomy" id="1940300"/>
    <lineage>
        <taxon>Eukaryota</taxon>
        <taxon>Fungi</taxon>
        <taxon>Dikarya</taxon>
        <taxon>Basidiomycota</taxon>
        <taxon>Agaricomycotina</taxon>
        <taxon>Agaricomycetes</taxon>
        <taxon>Agaricomycetidae</taxon>
        <taxon>Agaricales</taxon>
        <taxon>Pleurotineae</taxon>
        <taxon>Stephanosporaceae</taxon>
        <taxon>Cristinia</taxon>
    </lineage>
</organism>
<feature type="region of interest" description="Disordered" evidence="1">
    <location>
        <begin position="355"/>
        <end position="374"/>
    </location>
</feature>
<feature type="compositionally biased region" description="Polar residues" evidence="1">
    <location>
        <begin position="243"/>
        <end position="255"/>
    </location>
</feature>
<feature type="compositionally biased region" description="Low complexity" evidence="1">
    <location>
        <begin position="360"/>
        <end position="370"/>
    </location>
</feature>
<keyword evidence="3" id="KW-1185">Reference proteome</keyword>
<evidence type="ECO:0000256" key="1">
    <source>
        <dbReference type="SAM" id="MobiDB-lite"/>
    </source>
</evidence>
<proteinExistence type="predicted"/>
<feature type="compositionally biased region" description="Polar residues" evidence="1">
    <location>
        <begin position="200"/>
        <end position="219"/>
    </location>
</feature>
<protein>
    <submittedName>
        <fullName evidence="2">Uncharacterized protein</fullName>
    </submittedName>
</protein>
<dbReference type="OrthoDB" id="10568383at2759"/>
<feature type="compositionally biased region" description="Low complexity" evidence="1">
    <location>
        <begin position="226"/>
        <end position="242"/>
    </location>
</feature>
<sequence length="552" mass="59559">MLLSAGAVAFCSLLRFPYTLPTQDTPSWHFFPCLRILVVIVFRFCLSTRTVLILFLSSYRIHLSPGSRRRSATETRRAMTLAQGPGPSTQGASTQRRRSRTGTSSSTEPPDTPPALSQSLGEAAAALIPEPPETPPPLEEARLPGMFAIQPSAHATGSQSMVSYFQATPHGSLSPHNADERSYPDQNSAEHSPTWEYRNGQYSYPGQDHLASSSHTNNYEYADAEQTPSPTSSASSQQPSQTYTMPQTAFNTYPNPSMFGRTEGTQPQSLAIHSPLAFTATSRSLAHGSQPSPLSAHSPLASQPPTPTYSTSSLSGHITPHDVDMDTGAGSPLIHRHSSDLALHSRYAASHNALSGAGYGQQQRGVSSSGGDSGVMTELPLPVVNSFSVPPSPAQQHYPHSYPHTQSIQTHYSGAGTTHHADGADSRYTSASSSATGTAVILPPIHEERGARAHAARDQRRRYTDSSGQMMSSLGDRRGDGYTHEYDRRDTQASFATANYTLVPQPQQQQPSSHVPLHQQAMQYSTSADHYGSRGYMPQDGGYRSGMVHQNT</sequence>
<name>A0A8K0UIV1_9AGAR</name>
<feature type="region of interest" description="Disordered" evidence="1">
    <location>
        <begin position="533"/>
        <end position="552"/>
    </location>
</feature>
<feature type="region of interest" description="Disordered" evidence="1">
    <location>
        <begin position="386"/>
        <end position="484"/>
    </location>
</feature>
<feature type="compositionally biased region" description="Polar residues" evidence="1">
    <location>
        <begin position="403"/>
        <end position="416"/>
    </location>
</feature>
<feature type="region of interest" description="Disordered" evidence="1">
    <location>
        <begin position="167"/>
        <end position="265"/>
    </location>
</feature>
<accession>A0A8K0UIV1</accession>
<feature type="compositionally biased region" description="Low complexity" evidence="1">
    <location>
        <begin position="429"/>
        <end position="439"/>
    </location>
</feature>